<protein>
    <submittedName>
        <fullName evidence="2">Uncharacterized protein</fullName>
    </submittedName>
</protein>
<reference evidence="2 3" key="1">
    <citation type="submission" date="2023-01" db="EMBL/GenBank/DDBJ databases">
        <title>Analysis of 21 Apiospora genomes using comparative genomics revels a genus with tremendous synthesis potential of carbohydrate active enzymes and secondary metabolites.</title>
        <authorList>
            <person name="Sorensen T."/>
        </authorList>
    </citation>
    <scope>NUCLEOTIDE SEQUENCE [LARGE SCALE GENOMIC DNA]</scope>
    <source>
        <strain evidence="2 3">CBS 83171</strain>
    </source>
</reference>
<dbReference type="Proteomes" id="UP001446871">
    <property type="component" value="Unassembled WGS sequence"/>
</dbReference>
<feature type="compositionally biased region" description="Polar residues" evidence="1">
    <location>
        <begin position="88"/>
        <end position="100"/>
    </location>
</feature>
<feature type="region of interest" description="Disordered" evidence="1">
    <location>
        <begin position="1"/>
        <end position="58"/>
    </location>
</feature>
<proteinExistence type="predicted"/>
<gene>
    <name evidence="2" type="ORF">PG996_013544</name>
</gene>
<feature type="region of interest" description="Disordered" evidence="1">
    <location>
        <begin position="88"/>
        <end position="107"/>
    </location>
</feature>
<dbReference type="EMBL" id="JAQQWM010000008">
    <property type="protein sequence ID" value="KAK8054243.1"/>
    <property type="molecule type" value="Genomic_DNA"/>
</dbReference>
<evidence type="ECO:0000313" key="3">
    <source>
        <dbReference type="Proteomes" id="UP001446871"/>
    </source>
</evidence>
<comment type="caution">
    <text evidence="2">The sequence shown here is derived from an EMBL/GenBank/DDBJ whole genome shotgun (WGS) entry which is preliminary data.</text>
</comment>
<organism evidence="2 3">
    <name type="scientific">Apiospora saccharicola</name>
    <dbReference type="NCBI Taxonomy" id="335842"/>
    <lineage>
        <taxon>Eukaryota</taxon>
        <taxon>Fungi</taxon>
        <taxon>Dikarya</taxon>
        <taxon>Ascomycota</taxon>
        <taxon>Pezizomycotina</taxon>
        <taxon>Sordariomycetes</taxon>
        <taxon>Xylariomycetidae</taxon>
        <taxon>Amphisphaeriales</taxon>
        <taxon>Apiosporaceae</taxon>
        <taxon>Apiospora</taxon>
    </lineage>
</organism>
<keyword evidence="3" id="KW-1185">Reference proteome</keyword>
<evidence type="ECO:0000313" key="2">
    <source>
        <dbReference type="EMBL" id="KAK8054243.1"/>
    </source>
</evidence>
<evidence type="ECO:0000256" key="1">
    <source>
        <dbReference type="SAM" id="MobiDB-lite"/>
    </source>
</evidence>
<name>A0ABR1U8E6_9PEZI</name>
<accession>A0ABR1U8E6</accession>
<sequence length="107" mass="11169">MGLEQRAAAADPQQTTVSTPEAHDGGGAFSSPSGNAGYEPGHHQAAAPPSRDFHSGQFGTAADVDFSLMPDDMFEALSTLEPMSVSIQPLDHSNASSQQPAWPFTGR</sequence>